<feature type="chain" id="PRO_5015547648" description="Viral A-type inclusion protein" evidence="1">
    <location>
        <begin position="21"/>
        <end position="141"/>
    </location>
</feature>
<reference evidence="2 3" key="1">
    <citation type="submission" date="2018-03" db="EMBL/GenBank/DDBJ databases">
        <title>Genomic Encyclopedia of Archaeal and Bacterial Type Strains, Phase II (KMG-II): from individual species to whole genera.</title>
        <authorList>
            <person name="Goeker M."/>
        </authorList>
    </citation>
    <scope>NUCLEOTIDE SEQUENCE [LARGE SCALE GENOMIC DNA]</scope>
    <source>
        <strain evidence="2 3">DSM 28354</strain>
    </source>
</reference>
<organism evidence="2 3">
    <name type="scientific">Spirosoma oryzae</name>
    <dbReference type="NCBI Taxonomy" id="1469603"/>
    <lineage>
        <taxon>Bacteria</taxon>
        <taxon>Pseudomonadati</taxon>
        <taxon>Bacteroidota</taxon>
        <taxon>Cytophagia</taxon>
        <taxon>Cytophagales</taxon>
        <taxon>Cytophagaceae</taxon>
        <taxon>Spirosoma</taxon>
    </lineage>
</organism>
<dbReference type="AlphaFoldDB" id="A0A2T0S406"/>
<comment type="caution">
    <text evidence="2">The sequence shown here is derived from an EMBL/GenBank/DDBJ whole genome shotgun (WGS) entry which is preliminary data.</text>
</comment>
<proteinExistence type="predicted"/>
<dbReference type="PROSITE" id="PS51257">
    <property type="entry name" value="PROKAR_LIPOPROTEIN"/>
    <property type="match status" value="1"/>
</dbReference>
<dbReference type="RefSeq" id="WP_106140349.1">
    <property type="nucleotide sequence ID" value="NZ_PVTE01000030.1"/>
</dbReference>
<feature type="signal peptide" evidence="1">
    <location>
        <begin position="1"/>
        <end position="20"/>
    </location>
</feature>
<dbReference type="EMBL" id="PVTE01000030">
    <property type="protein sequence ID" value="PRY28160.1"/>
    <property type="molecule type" value="Genomic_DNA"/>
</dbReference>
<evidence type="ECO:0000256" key="1">
    <source>
        <dbReference type="SAM" id="SignalP"/>
    </source>
</evidence>
<dbReference type="Proteomes" id="UP000238375">
    <property type="component" value="Unassembled WGS sequence"/>
</dbReference>
<protein>
    <recommendedName>
        <fullName evidence="4">Viral A-type inclusion protein</fullName>
    </recommendedName>
</protein>
<gene>
    <name evidence="2" type="ORF">CLV58_13017</name>
</gene>
<keyword evidence="1" id="KW-0732">Signal</keyword>
<keyword evidence="3" id="KW-1185">Reference proteome</keyword>
<dbReference type="OrthoDB" id="1436925at2"/>
<evidence type="ECO:0000313" key="2">
    <source>
        <dbReference type="EMBL" id="PRY28160.1"/>
    </source>
</evidence>
<evidence type="ECO:0000313" key="3">
    <source>
        <dbReference type="Proteomes" id="UP000238375"/>
    </source>
</evidence>
<sequence length="141" mass="15450">MQSTRNLLFSLSLLVAVSFACGSKKEEAKTDEVTTTDPVKQLEEAVMAQHDSSMNLMGDIAKLKKQVSQKAAGAAAGKVLIDSLTVADDAMMDWMQQYNGDTLGKLDQTKALDYLNSQKKSIDQVQLRMKKSIAEASQYVK</sequence>
<name>A0A2T0S406_9BACT</name>
<evidence type="ECO:0008006" key="4">
    <source>
        <dbReference type="Google" id="ProtNLM"/>
    </source>
</evidence>
<accession>A0A2T0S406</accession>